<evidence type="ECO:0000313" key="2">
    <source>
        <dbReference type="EMBL" id="RRT64252.1"/>
    </source>
</evidence>
<sequence>MSTEGSRSSETSRVGTTESACRTMGTLLGPFFWVSIAKRVAASGGSLEGSGGGRGVPKRRRCRSNQRSAKGKGRIQSVDDLEIRTGTRSAAAVTPPALRISAFSLLKLVSRKGNLEVVSMRKTLVFIGDFRADDRCSEVLCSVQGIAVFGEKLKPGPAKKEAGSVNDMQKPPIDEAPSNITKQKVAAAKQYIENHYKAQMKSLQDRKER</sequence>
<comment type="caution">
    <text evidence="2">The sequence shown here is derived from an EMBL/GenBank/DDBJ whole genome shotgun (WGS) entry which is preliminary data.</text>
</comment>
<evidence type="ECO:0000256" key="1">
    <source>
        <dbReference type="SAM" id="MobiDB-lite"/>
    </source>
</evidence>
<organism evidence="2 3">
    <name type="scientific">Ensete ventricosum</name>
    <name type="common">Abyssinian banana</name>
    <name type="synonym">Musa ensete</name>
    <dbReference type="NCBI Taxonomy" id="4639"/>
    <lineage>
        <taxon>Eukaryota</taxon>
        <taxon>Viridiplantae</taxon>
        <taxon>Streptophyta</taxon>
        <taxon>Embryophyta</taxon>
        <taxon>Tracheophyta</taxon>
        <taxon>Spermatophyta</taxon>
        <taxon>Magnoliopsida</taxon>
        <taxon>Liliopsida</taxon>
        <taxon>Zingiberales</taxon>
        <taxon>Musaceae</taxon>
        <taxon>Ensete</taxon>
    </lineage>
</organism>
<accession>A0A426ZJU2</accession>
<name>A0A426ZJU2_ENSVE</name>
<reference evidence="2 3" key="1">
    <citation type="journal article" date="2014" name="Agronomy (Basel)">
        <title>A Draft Genome Sequence for Ensete ventricosum, the Drought-Tolerant Tree Against Hunger.</title>
        <authorList>
            <person name="Harrison J."/>
            <person name="Moore K.A."/>
            <person name="Paszkiewicz K."/>
            <person name="Jones T."/>
            <person name="Grant M."/>
            <person name="Ambacheew D."/>
            <person name="Muzemil S."/>
            <person name="Studholme D.J."/>
        </authorList>
    </citation>
    <scope>NUCLEOTIDE SEQUENCE [LARGE SCALE GENOMIC DNA]</scope>
</reference>
<evidence type="ECO:0000313" key="3">
    <source>
        <dbReference type="Proteomes" id="UP000287651"/>
    </source>
</evidence>
<gene>
    <name evidence="2" type="ORF">B296_00037146</name>
</gene>
<proteinExistence type="predicted"/>
<dbReference type="AlphaFoldDB" id="A0A426ZJU2"/>
<feature type="region of interest" description="Disordered" evidence="1">
    <location>
        <begin position="157"/>
        <end position="178"/>
    </location>
</feature>
<protein>
    <submittedName>
        <fullName evidence="2">Uncharacterized protein</fullName>
    </submittedName>
</protein>
<feature type="compositionally biased region" description="Gly residues" evidence="1">
    <location>
        <begin position="46"/>
        <end position="55"/>
    </location>
</feature>
<feature type="compositionally biased region" description="Basic residues" evidence="1">
    <location>
        <begin position="56"/>
        <end position="73"/>
    </location>
</feature>
<dbReference type="EMBL" id="AMZH03006263">
    <property type="protein sequence ID" value="RRT64252.1"/>
    <property type="molecule type" value="Genomic_DNA"/>
</dbReference>
<feature type="region of interest" description="Disordered" evidence="1">
    <location>
        <begin position="45"/>
        <end position="80"/>
    </location>
</feature>
<dbReference type="Proteomes" id="UP000287651">
    <property type="component" value="Unassembled WGS sequence"/>
</dbReference>